<evidence type="ECO:0000256" key="1">
    <source>
        <dbReference type="ARBA" id="ARBA00038054"/>
    </source>
</evidence>
<gene>
    <name evidence="3" type="ORF">LF65_02124</name>
</gene>
<dbReference type="PANTHER" id="PTHR43567">
    <property type="entry name" value="FLAVOREDOXIN-RELATED-RELATED"/>
    <property type="match status" value="1"/>
</dbReference>
<dbReference type="GO" id="GO:0016646">
    <property type="term" value="F:oxidoreductase activity, acting on the CH-NH group of donors, NAD or NADP as acceptor"/>
    <property type="evidence" value="ECO:0007669"/>
    <property type="project" value="UniProtKB-ARBA"/>
</dbReference>
<comment type="similarity">
    <text evidence="1">Belongs to the flavoredoxin family.</text>
</comment>
<protein>
    <submittedName>
        <fullName evidence="3">Flavin reductase</fullName>
    </submittedName>
</protein>
<organism evidence="3 4">
    <name type="scientific">Clostridium beijerinckii</name>
    <name type="common">Clostridium MP</name>
    <dbReference type="NCBI Taxonomy" id="1520"/>
    <lineage>
        <taxon>Bacteria</taxon>
        <taxon>Bacillati</taxon>
        <taxon>Bacillota</taxon>
        <taxon>Clostridia</taxon>
        <taxon>Eubacteriales</taxon>
        <taxon>Clostridiaceae</taxon>
        <taxon>Clostridium</taxon>
    </lineage>
</organism>
<feature type="domain" description="Flavin reductase like" evidence="2">
    <location>
        <begin position="24"/>
        <end position="168"/>
    </location>
</feature>
<sequence>MSFKEIEIKNLNINPFTLIGHEWLLITAGTENKFNTMTASWGGLGVFWGKNSATVYIRPGRYTKQFVDSNDTFTLSFFSEVYRKALNICGSLSGRDNNKVEKADLTPIFDENNTYFKEAKMVVVCKKMYHTEIKPENFDNPSFDEKIYPEKDYHTIYIGEIVKVLVNE</sequence>
<dbReference type="InterPro" id="IPR012349">
    <property type="entry name" value="Split_barrel_FMN-bd"/>
</dbReference>
<evidence type="ECO:0000259" key="2">
    <source>
        <dbReference type="Pfam" id="PF01613"/>
    </source>
</evidence>
<evidence type="ECO:0000313" key="4">
    <source>
        <dbReference type="Proteomes" id="UP000031866"/>
    </source>
</evidence>
<dbReference type="Pfam" id="PF01613">
    <property type="entry name" value="Flavin_Reduct"/>
    <property type="match status" value="1"/>
</dbReference>
<dbReference type="EMBL" id="CP010086">
    <property type="protein sequence ID" value="AJG98712.1"/>
    <property type="molecule type" value="Genomic_DNA"/>
</dbReference>
<proteinExistence type="inferred from homology"/>
<dbReference type="AlphaFoldDB" id="A0A0B5QLA4"/>
<dbReference type="Proteomes" id="UP000031866">
    <property type="component" value="Chromosome"/>
</dbReference>
<dbReference type="InterPro" id="IPR002563">
    <property type="entry name" value="Flavin_Rdtase-like_dom"/>
</dbReference>
<dbReference type="STRING" id="1520.LF65_02124"/>
<dbReference type="SUPFAM" id="SSF50475">
    <property type="entry name" value="FMN-binding split barrel"/>
    <property type="match status" value="1"/>
</dbReference>
<reference evidence="4" key="1">
    <citation type="submission" date="2014-12" db="EMBL/GenBank/DDBJ databases">
        <title>Genome sequence of Clostridium beijerinckii strain 59B.</title>
        <authorList>
            <person name="Little G.T."/>
            <person name="Minton N.P."/>
        </authorList>
    </citation>
    <scope>NUCLEOTIDE SEQUENCE [LARGE SCALE GENOMIC DNA]</scope>
    <source>
        <strain evidence="4">59B</strain>
    </source>
</reference>
<dbReference type="RefSeq" id="WP_041895990.1">
    <property type="nucleotide sequence ID" value="NZ_CP010086.2"/>
</dbReference>
<dbReference type="OrthoDB" id="9791490at2"/>
<dbReference type="GO" id="GO:0010181">
    <property type="term" value="F:FMN binding"/>
    <property type="evidence" value="ECO:0007669"/>
    <property type="project" value="InterPro"/>
</dbReference>
<dbReference type="Gene3D" id="2.30.110.10">
    <property type="entry name" value="Electron Transport, Fmn-binding Protein, Chain A"/>
    <property type="match status" value="1"/>
</dbReference>
<evidence type="ECO:0000313" key="3">
    <source>
        <dbReference type="EMBL" id="AJG98712.1"/>
    </source>
</evidence>
<dbReference type="InterPro" id="IPR052174">
    <property type="entry name" value="Flavoredoxin"/>
</dbReference>
<dbReference type="PANTHER" id="PTHR43567:SF5">
    <property type="entry name" value="HYPOTHETICAL CYTOSOLIC PROTEIN"/>
    <property type="match status" value="1"/>
</dbReference>
<name>A0A0B5QLA4_CLOBE</name>
<accession>A0A0B5QLA4</accession>
<dbReference type="KEGG" id="cbei:LF65_02124"/>